<name>A0A2P2KVN6_RHIMU</name>
<reference evidence="1" key="1">
    <citation type="submission" date="2018-02" db="EMBL/GenBank/DDBJ databases">
        <title>Rhizophora mucronata_Transcriptome.</title>
        <authorList>
            <person name="Meera S.P."/>
            <person name="Sreeshan A."/>
            <person name="Augustine A."/>
        </authorList>
    </citation>
    <scope>NUCLEOTIDE SEQUENCE</scope>
    <source>
        <tissue evidence="1">Leaf</tissue>
    </source>
</reference>
<accession>A0A2P2KVN6</accession>
<protein>
    <submittedName>
        <fullName evidence="1">Large proline-rich protein bag6 isoform X1</fullName>
    </submittedName>
</protein>
<evidence type="ECO:0000313" key="1">
    <source>
        <dbReference type="EMBL" id="MBX09804.1"/>
    </source>
</evidence>
<dbReference type="AlphaFoldDB" id="A0A2P2KVN6"/>
<proteinExistence type="predicted"/>
<dbReference type="EMBL" id="GGEC01029320">
    <property type="protein sequence ID" value="MBX09804.1"/>
    <property type="molecule type" value="Transcribed_RNA"/>
</dbReference>
<organism evidence="1">
    <name type="scientific">Rhizophora mucronata</name>
    <name type="common">Asiatic mangrove</name>
    <dbReference type="NCBI Taxonomy" id="61149"/>
    <lineage>
        <taxon>Eukaryota</taxon>
        <taxon>Viridiplantae</taxon>
        <taxon>Streptophyta</taxon>
        <taxon>Embryophyta</taxon>
        <taxon>Tracheophyta</taxon>
        <taxon>Spermatophyta</taxon>
        <taxon>Magnoliopsida</taxon>
        <taxon>eudicotyledons</taxon>
        <taxon>Gunneridae</taxon>
        <taxon>Pentapetalae</taxon>
        <taxon>rosids</taxon>
        <taxon>fabids</taxon>
        <taxon>Malpighiales</taxon>
        <taxon>Rhizophoraceae</taxon>
        <taxon>Rhizophora</taxon>
    </lineage>
</organism>
<sequence>MLSMNQIVQEDAVALRKLLLVVQKHFVVVQSEP</sequence>